<dbReference type="PANTHER" id="PTHR23310">
    <property type="entry name" value="ACYL-COA-BINDING PROTEIN, ACBP"/>
    <property type="match status" value="1"/>
</dbReference>
<evidence type="ECO:0000313" key="5">
    <source>
        <dbReference type="Proteomes" id="UP000026915"/>
    </source>
</evidence>
<dbReference type="EMBL" id="CM001887">
    <property type="protein sequence ID" value="EOY30304.1"/>
    <property type="molecule type" value="Genomic_DNA"/>
</dbReference>
<organism evidence="4 5">
    <name type="scientific">Theobroma cacao</name>
    <name type="common">Cacao</name>
    <name type="synonym">Cocoa</name>
    <dbReference type="NCBI Taxonomy" id="3641"/>
    <lineage>
        <taxon>Eukaryota</taxon>
        <taxon>Viridiplantae</taxon>
        <taxon>Streptophyta</taxon>
        <taxon>Embryophyta</taxon>
        <taxon>Tracheophyta</taxon>
        <taxon>Spermatophyta</taxon>
        <taxon>Magnoliopsida</taxon>
        <taxon>eudicotyledons</taxon>
        <taxon>Gunneridae</taxon>
        <taxon>Pentapetalae</taxon>
        <taxon>rosids</taxon>
        <taxon>malvids</taxon>
        <taxon>Malvales</taxon>
        <taxon>Malvaceae</taxon>
        <taxon>Byttnerioideae</taxon>
        <taxon>Theobroma</taxon>
    </lineage>
</organism>
<evidence type="ECO:0000256" key="1">
    <source>
        <dbReference type="ARBA" id="ARBA00005567"/>
    </source>
</evidence>
<dbReference type="InterPro" id="IPR014352">
    <property type="entry name" value="FERM/acyl-CoA-bd_prot_sf"/>
</dbReference>
<dbReference type="InterPro" id="IPR000582">
    <property type="entry name" value="Acyl-CoA-binding_protein"/>
</dbReference>
<dbReference type="Gene3D" id="1.20.80.10">
    <property type="match status" value="1"/>
</dbReference>
<dbReference type="STRING" id="3641.A0A061GT53"/>
<dbReference type="PANTHER" id="PTHR23310:SF107">
    <property type="entry name" value="ACYL-COA-BINDING PROTEIN-LIKE"/>
    <property type="match status" value="1"/>
</dbReference>
<keyword evidence="2" id="KW-0446">Lipid-binding</keyword>
<dbReference type="InterPro" id="IPR035984">
    <property type="entry name" value="Acyl-CoA-binding_sf"/>
</dbReference>
<dbReference type="GO" id="GO:0006631">
    <property type="term" value="P:fatty acid metabolic process"/>
    <property type="evidence" value="ECO:0000318"/>
    <property type="project" value="GO_Central"/>
</dbReference>
<evidence type="ECO:0000313" key="4">
    <source>
        <dbReference type="EMBL" id="EOY30304.1"/>
    </source>
</evidence>
<dbReference type="AlphaFoldDB" id="A0A061GT53"/>
<dbReference type="Proteomes" id="UP000026915">
    <property type="component" value="Chromosome 9"/>
</dbReference>
<dbReference type="GO" id="GO:0000062">
    <property type="term" value="F:fatty-acyl-CoA binding"/>
    <property type="evidence" value="ECO:0000318"/>
    <property type="project" value="GO_Central"/>
</dbReference>
<proteinExistence type="inferred from homology"/>
<dbReference type="InParanoid" id="A0A061GT53"/>
<protein>
    <submittedName>
        <fullName evidence="4">Acyl-CoA-binding 6-like protein</fullName>
    </submittedName>
</protein>
<evidence type="ECO:0000256" key="2">
    <source>
        <dbReference type="ARBA" id="ARBA00023121"/>
    </source>
</evidence>
<dbReference type="eggNOG" id="KOG0817">
    <property type="taxonomic scope" value="Eukaryota"/>
</dbReference>
<gene>
    <name evidence="4" type="ORF">TCM_037562</name>
</gene>
<dbReference type="PROSITE" id="PS51228">
    <property type="entry name" value="ACB_2"/>
    <property type="match status" value="1"/>
</dbReference>
<name>A0A061GT53_THECC</name>
<comment type="similarity">
    <text evidence="1">Belongs to the ACBP family.</text>
</comment>
<feature type="domain" description="ACB" evidence="3">
    <location>
        <begin position="70"/>
        <end position="155"/>
    </location>
</feature>
<dbReference type="SUPFAM" id="SSF47027">
    <property type="entry name" value="Acyl-CoA binding protein"/>
    <property type="match status" value="1"/>
</dbReference>
<dbReference type="Gramene" id="EOY30304">
    <property type="protein sequence ID" value="EOY30304"/>
    <property type="gene ID" value="TCM_037562"/>
</dbReference>
<dbReference type="HOGENOM" id="CLU_1698677_0_0_1"/>
<evidence type="ECO:0000259" key="3">
    <source>
        <dbReference type="PROSITE" id="PS51228"/>
    </source>
</evidence>
<sequence length="155" mass="17128">MGSSIQFKMPNNKILRTTVLSESKTDACQVRLGRSRGPILPFIAAKLHVGLRKVVYTFQAIDSPQRNMALQEEFKESADKAKALPPTTKDADKLILYGLYKQATVGNVNTDRPGIFSPTDRAKWDAWKAVEGKTKEEAMTEYIAKVKELQGAAAA</sequence>
<accession>A0A061GT53</accession>
<keyword evidence="5" id="KW-1185">Reference proteome</keyword>
<dbReference type="Pfam" id="PF00887">
    <property type="entry name" value="ACBP"/>
    <property type="match status" value="1"/>
</dbReference>
<dbReference type="PRINTS" id="PR00689">
    <property type="entry name" value="ACOABINDINGP"/>
</dbReference>
<reference evidence="4 5" key="1">
    <citation type="journal article" date="2013" name="Genome Biol.">
        <title>The genome sequence of the most widely cultivated cacao type and its use to identify candidate genes regulating pod color.</title>
        <authorList>
            <person name="Motamayor J.C."/>
            <person name="Mockaitis K."/>
            <person name="Schmutz J."/>
            <person name="Haiminen N."/>
            <person name="Iii D.L."/>
            <person name="Cornejo O."/>
            <person name="Findley S.D."/>
            <person name="Zheng P."/>
            <person name="Utro F."/>
            <person name="Royaert S."/>
            <person name="Saski C."/>
            <person name="Jenkins J."/>
            <person name="Podicheti R."/>
            <person name="Zhao M."/>
            <person name="Scheffler B.E."/>
            <person name="Stack J.C."/>
            <person name="Feltus F.A."/>
            <person name="Mustiga G.M."/>
            <person name="Amores F."/>
            <person name="Phillips W."/>
            <person name="Marelli J.P."/>
            <person name="May G.D."/>
            <person name="Shapiro H."/>
            <person name="Ma J."/>
            <person name="Bustamante C.D."/>
            <person name="Schnell R.J."/>
            <person name="Main D."/>
            <person name="Gilbert D."/>
            <person name="Parida L."/>
            <person name="Kuhn D.N."/>
        </authorList>
    </citation>
    <scope>NUCLEOTIDE SEQUENCE [LARGE SCALE GENOMIC DNA]</scope>
    <source>
        <strain evidence="5">cv. Matina 1-6</strain>
    </source>
</reference>